<protein>
    <recommendedName>
        <fullName evidence="3">Swt1-like HEPN domain-containing protein</fullName>
    </recommendedName>
</protein>
<evidence type="ECO:0000313" key="2">
    <source>
        <dbReference type="Proteomes" id="UP000664654"/>
    </source>
</evidence>
<evidence type="ECO:0000313" key="1">
    <source>
        <dbReference type="EMBL" id="MBN7824215.1"/>
    </source>
</evidence>
<organism evidence="1 2">
    <name type="scientific">Bowmanella dokdonensis</name>
    <dbReference type="NCBI Taxonomy" id="751969"/>
    <lineage>
        <taxon>Bacteria</taxon>
        <taxon>Pseudomonadati</taxon>
        <taxon>Pseudomonadota</taxon>
        <taxon>Gammaproteobacteria</taxon>
        <taxon>Alteromonadales</taxon>
        <taxon>Alteromonadaceae</taxon>
        <taxon>Bowmanella</taxon>
    </lineage>
</organism>
<dbReference type="Proteomes" id="UP000664654">
    <property type="component" value="Unassembled WGS sequence"/>
</dbReference>
<dbReference type="EMBL" id="JAFKCV010000001">
    <property type="protein sequence ID" value="MBN7824215.1"/>
    <property type="molecule type" value="Genomic_DNA"/>
</dbReference>
<sequence length="191" mass="22342">MTKIDVDQVYSFVYRGQLTRQALNHSFRSDGESKIARRLPLELIEDVHIEVANEMAVVYTAISGFERSVRSFIKSRLLDPEVVGENWWEECVPEKRRKKAESRRDEENKIRYHAKRGDSLLDYTELEDLSAIITTNPDHFADFIPDFEWAKHIFKSVERSRNIIMHSGELEPEDVERLAMAMRDWLTQVGG</sequence>
<dbReference type="RefSeq" id="WP_206572302.1">
    <property type="nucleotide sequence ID" value="NZ_JAFKCV010000001.1"/>
</dbReference>
<dbReference type="AlphaFoldDB" id="A0A939DL78"/>
<comment type="caution">
    <text evidence="1">The sequence shown here is derived from an EMBL/GenBank/DDBJ whole genome shotgun (WGS) entry which is preliminary data.</text>
</comment>
<reference evidence="1" key="1">
    <citation type="submission" date="2021-03" db="EMBL/GenBank/DDBJ databases">
        <title>novel species isolated from a fishpond in China.</title>
        <authorList>
            <person name="Lu H."/>
            <person name="Cai Z."/>
        </authorList>
    </citation>
    <scope>NUCLEOTIDE SEQUENCE</scope>
    <source>
        <strain evidence="1">JCM 30855</strain>
    </source>
</reference>
<name>A0A939DL78_9ALTE</name>
<accession>A0A939DL78</accession>
<gene>
    <name evidence="1" type="ORF">J0A66_03145</name>
</gene>
<evidence type="ECO:0008006" key="3">
    <source>
        <dbReference type="Google" id="ProtNLM"/>
    </source>
</evidence>
<proteinExistence type="predicted"/>
<keyword evidence="2" id="KW-1185">Reference proteome</keyword>